<dbReference type="AlphaFoldDB" id="A0A0D0C555"/>
<evidence type="ECO:0008006" key="3">
    <source>
        <dbReference type="Google" id="ProtNLM"/>
    </source>
</evidence>
<sequence length="191" mass="21565">MSGTSLGEIFGPISLDLKAGVGDNMHVQAFEASALAFIHEKRVAHRDAFFHNFLVQWDPESLKYQHVRLTHQRIYPIYLLTTSLILRQLFASLRILSTIAPVRACRSVISMITLYQFLHEWRKGNLTMHFILICVSAELDELLLGLVNMGTAVAALESITGRLGLIPPALLHVKPAYREEANGHTFYPTRR</sequence>
<gene>
    <name evidence="1" type="ORF">GYMLUDRAFT_246907</name>
</gene>
<dbReference type="HOGENOM" id="CLU_1421552_0_0_1"/>
<dbReference type="OrthoDB" id="2985259at2759"/>
<accession>A0A0D0C555</accession>
<dbReference type="Proteomes" id="UP000053593">
    <property type="component" value="Unassembled WGS sequence"/>
</dbReference>
<organism evidence="1 2">
    <name type="scientific">Collybiopsis luxurians FD-317 M1</name>
    <dbReference type="NCBI Taxonomy" id="944289"/>
    <lineage>
        <taxon>Eukaryota</taxon>
        <taxon>Fungi</taxon>
        <taxon>Dikarya</taxon>
        <taxon>Basidiomycota</taxon>
        <taxon>Agaricomycotina</taxon>
        <taxon>Agaricomycetes</taxon>
        <taxon>Agaricomycetidae</taxon>
        <taxon>Agaricales</taxon>
        <taxon>Marasmiineae</taxon>
        <taxon>Omphalotaceae</taxon>
        <taxon>Collybiopsis</taxon>
        <taxon>Collybiopsis luxurians</taxon>
    </lineage>
</organism>
<proteinExistence type="predicted"/>
<dbReference type="EMBL" id="KN834790">
    <property type="protein sequence ID" value="KIK57559.1"/>
    <property type="molecule type" value="Genomic_DNA"/>
</dbReference>
<keyword evidence="2" id="KW-1185">Reference proteome</keyword>
<evidence type="ECO:0000313" key="2">
    <source>
        <dbReference type="Proteomes" id="UP000053593"/>
    </source>
</evidence>
<reference evidence="1 2" key="1">
    <citation type="submission" date="2014-04" db="EMBL/GenBank/DDBJ databases">
        <title>Evolutionary Origins and Diversification of the Mycorrhizal Mutualists.</title>
        <authorList>
            <consortium name="DOE Joint Genome Institute"/>
            <consortium name="Mycorrhizal Genomics Consortium"/>
            <person name="Kohler A."/>
            <person name="Kuo A."/>
            <person name="Nagy L.G."/>
            <person name="Floudas D."/>
            <person name="Copeland A."/>
            <person name="Barry K.W."/>
            <person name="Cichocki N."/>
            <person name="Veneault-Fourrey C."/>
            <person name="LaButti K."/>
            <person name="Lindquist E.A."/>
            <person name="Lipzen A."/>
            <person name="Lundell T."/>
            <person name="Morin E."/>
            <person name="Murat C."/>
            <person name="Riley R."/>
            <person name="Ohm R."/>
            <person name="Sun H."/>
            <person name="Tunlid A."/>
            <person name="Henrissat B."/>
            <person name="Grigoriev I.V."/>
            <person name="Hibbett D.S."/>
            <person name="Martin F."/>
        </authorList>
    </citation>
    <scope>NUCLEOTIDE SEQUENCE [LARGE SCALE GENOMIC DNA]</scope>
    <source>
        <strain evidence="1 2">FD-317 M1</strain>
    </source>
</reference>
<name>A0A0D0C555_9AGAR</name>
<evidence type="ECO:0000313" key="1">
    <source>
        <dbReference type="EMBL" id="KIK57559.1"/>
    </source>
</evidence>
<protein>
    <recommendedName>
        <fullName evidence="3">Protein kinase domain-containing protein</fullName>
    </recommendedName>
</protein>